<dbReference type="SUPFAM" id="SSF51197">
    <property type="entry name" value="Clavaminate synthase-like"/>
    <property type="match status" value="1"/>
</dbReference>
<dbReference type="EC" id="3.5.1.98" evidence="2"/>
<feature type="compositionally biased region" description="Basic and acidic residues" evidence="5">
    <location>
        <begin position="644"/>
        <end position="662"/>
    </location>
</feature>
<feature type="domain" description="Alpha-ketoglutarate-dependent dioxygenase AlkB-like" evidence="7">
    <location>
        <begin position="86"/>
        <end position="237"/>
    </location>
</feature>
<dbReference type="EMBL" id="CAJVPS010014523">
    <property type="protein sequence ID" value="CAG8682880.1"/>
    <property type="molecule type" value="Genomic_DNA"/>
</dbReference>
<dbReference type="InterPro" id="IPR037138">
    <property type="entry name" value="His_deacetylse_dom_sf"/>
</dbReference>
<protein>
    <recommendedName>
        <fullName evidence="2">histone deacetylase</fullName>
        <ecNumber evidence="2">3.5.1.98</ecNumber>
    </recommendedName>
</protein>
<evidence type="ECO:0000256" key="2">
    <source>
        <dbReference type="ARBA" id="ARBA00012111"/>
    </source>
</evidence>
<evidence type="ECO:0000256" key="3">
    <source>
        <dbReference type="ARBA" id="ARBA00022801"/>
    </source>
</evidence>
<evidence type="ECO:0000259" key="6">
    <source>
        <dbReference type="Pfam" id="PF00850"/>
    </source>
</evidence>
<evidence type="ECO:0000256" key="4">
    <source>
        <dbReference type="ARBA" id="ARBA00022853"/>
    </source>
</evidence>
<dbReference type="OrthoDB" id="1918432at2759"/>
<keyword evidence="4" id="KW-0156">Chromatin regulator</keyword>
<reference evidence="8" key="1">
    <citation type="submission" date="2021-06" db="EMBL/GenBank/DDBJ databases">
        <authorList>
            <person name="Kallberg Y."/>
            <person name="Tangrot J."/>
            <person name="Rosling A."/>
        </authorList>
    </citation>
    <scope>NUCLEOTIDE SEQUENCE</scope>
    <source>
        <strain evidence="8">FL130A</strain>
    </source>
</reference>
<sequence>EGLWRVHEKVIKGELTEDDPEFYTPLKATKNQTTNDFYYDEEASSNGLYTEVDEDNKKLNPTATNVADAKSDPLPSATVPILPPAQLFRKLRWTTLGYQYHWPTKTYHLDRRYPFPKDINDLTTAIVKSIYSLQLTDKSFVNNYPIERWRAEAGVVNYYHLRDNLMGHVDRSEINMNAPLVSISLGHTCIFLMGGSTRDTPPTSMYLKSGDIIVMCPPCRSWFHGVPRIIEGTLPSYLSPFNDDEDKEWHLFGHPMKPHRMRMVHDLVLNYGLVKKMEVIVSLLCKSPDRASIRQLTRFHTDEYIDFLNRVTPENVEELSQQQTRFNVGEDCPIFEGLFEFCSISAGGSIGAANKLISGESDIAINWSGGLHHAKRFEASGFCYVNDIVLAILELLRFHQRVLYIDIDIHHGDGVEEAFYTTDRVLTCSFHKFGQFFPGTGDVGDTGYGKGKHYAVNFPLKDGMDDWSYQNVFRPVVQHIIDWYRPGAIVLQCGADSLAGDRLGCFNLSMKGHASCVEFVKGFDLPLLVVGGGGYTIRNVARVWTYETGLLLGEHLSEEYKLDVPSNNMENMNTSVYLNEMRVKVFENLRHIPFAPSVQMQEVPRNYASDNDDSDDEDPDIRISQRLRDSHIVPETELSDSEDEGNRRNEHSFMTHRSEHSARKARNGTSNYMDTDSMFF</sequence>
<gene>
    <name evidence="8" type="ORF">ALEPTO_LOCUS10908</name>
</gene>
<dbReference type="InterPro" id="IPR027450">
    <property type="entry name" value="AlkB-like"/>
</dbReference>
<evidence type="ECO:0000256" key="1">
    <source>
        <dbReference type="ARBA" id="ARBA00006457"/>
    </source>
</evidence>
<proteinExistence type="inferred from homology"/>
<dbReference type="Proteomes" id="UP000789508">
    <property type="component" value="Unassembled WGS sequence"/>
</dbReference>
<dbReference type="PRINTS" id="PR01270">
    <property type="entry name" value="HDASUPER"/>
</dbReference>
<dbReference type="SUPFAM" id="SSF52768">
    <property type="entry name" value="Arginase/deacetylase"/>
    <property type="match status" value="1"/>
</dbReference>
<comment type="similarity">
    <text evidence="1">Belongs to the histone deacetylase family. HD type 1 subfamily.</text>
</comment>
<comment type="caution">
    <text evidence="8">The sequence shown here is derived from an EMBL/GenBank/DDBJ whole genome shotgun (WGS) entry which is preliminary data.</text>
</comment>
<dbReference type="PRINTS" id="PR01271">
    <property type="entry name" value="HISDACETLASE"/>
</dbReference>
<dbReference type="Gene3D" id="2.60.120.590">
    <property type="entry name" value="Alpha-ketoglutarate-dependent dioxygenase AlkB-like"/>
    <property type="match status" value="1"/>
</dbReference>
<evidence type="ECO:0000313" key="9">
    <source>
        <dbReference type="Proteomes" id="UP000789508"/>
    </source>
</evidence>
<evidence type="ECO:0000313" key="8">
    <source>
        <dbReference type="EMBL" id="CAG8682880.1"/>
    </source>
</evidence>
<dbReference type="GO" id="GO:0141221">
    <property type="term" value="F:histone deacetylase activity, hydrolytic mechanism"/>
    <property type="evidence" value="ECO:0007669"/>
    <property type="project" value="UniProtKB-EC"/>
</dbReference>
<dbReference type="Gene3D" id="3.40.800.20">
    <property type="entry name" value="Histone deacetylase domain"/>
    <property type="match status" value="1"/>
</dbReference>
<feature type="compositionally biased region" description="Basic and acidic residues" evidence="5">
    <location>
        <begin position="620"/>
        <end position="634"/>
    </location>
</feature>
<feature type="region of interest" description="Disordered" evidence="5">
    <location>
        <begin position="601"/>
        <end position="680"/>
    </location>
</feature>
<dbReference type="PANTHER" id="PTHR10625:SF2">
    <property type="entry name" value="HISTONE DEACETYLASE"/>
    <property type="match status" value="1"/>
</dbReference>
<dbReference type="InterPro" id="IPR037151">
    <property type="entry name" value="AlkB-like_sf"/>
</dbReference>
<dbReference type="AlphaFoldDB" id="A0A9N9EKN0"/>
<dbReference type="InterPro" id="IPR023801">
    <property type="entry name" value="His_deacetylse_dom"/>
</dbReference>
<accession>A0A9N9EKN0</accession>
<feature type="compositionally biased region" description="Acidic residues" evidence="5">
    <location>
        <begin position="610"/>
        <end position="619"/>
    </location>
</feature>
<dbReference type="InterPro" id="IPR003084">
    <property type="entry name" value="HDAC_I/II"/>
</dbReference>
<keyword evidence="3" id="KW-0378">Hydrolase</keyword>
<dbReference type="GO" id="GO:0031507">
    <property type="term" value="P:heterochromatin formation"/>
    <property type="evidence" value="ECO:0007669"/>
    <property type="project" value="TreeGrafter"/>
</dbReference>
<dbReference type="Pfam" id="PF00850">
    <property type="entry name" value="Hist_deacetyl"/>
    <property type="match status" value="1"/>
</dbReference>
<dbReference type="InterPro" id="IPR000286">
    <property type="entry name" value="HDACs"/>
</dbReference>
<dbReference type="Pfam" id="PF13532">
    <property type="entry name" value="2OG-FeII_Oxy_2"/>
    <property type="match status" value="1"/>
</dbReference>
<name>A0A9N9EKN0_9GLOM</name>
<feature type="non-terminal residue" evidence="8">
    <location>
        <position position="680"/>
    </location>
</feature>
<organism evidence="8 9">
    <name type="scientific">Ambispora leptoticha</name>
    <dbReference type="NCBI Taxonomy" id="144679"/>
    <lineage>
        <taxon>Eukaryota</taxon>
        <taxon>Fungi</taxon>
        <taxon>Fungi incertae sedis</taxon>
        <taxon>Mucoromycota</taxon>
        <taxon>Glomeromycotina</taxon>
        <taxon>Glomeromycetes</taxon>
        <taxon>Archaeosporales</taxon>
        <taxon>Ambisporaceae</taxon>
        <taxon>Ambispora</taxon>
    </lineage>
</organism>
<dbReference type="InterPro" id="IPR023696">
    <property type="entry name" value="Ureohydrolase_dom_sf"/>
</dbReference>
<evidence type="ECO:0000259" key="7">
    <source>
        <dbReference type="Pfam" id="PF13532"/>
    </source>
</evidence>
<keyword evidence="9" id="KW-1185">Reference proteome</keyword>
<evidence type="ECO:0000256" key="5">
    <source>
        <dbReference type="SAM" id="MobiDB-lite"/>
    </source>
</evidence>
<dbReference type="GO" id="GO:0070210">
    <property type="term" value="C:Rpd3L-Expanded complex"/>
    <property type="evidence" value="ECO:0007669"/>
    <property type="project" value="TreeGrafter"/>
</dbReference>
<feature type="domain" description="Histone deacetylase" evidence="6">
    <location>
        <begin position="254"/>
        <end position="548"/>
    </location>
</feature>
<dbReference type="PANTHER" id="PTHR10625">
    <property type="entry name" value="HISTONE DEACETYLASE HDAC1-RELATED"/>
    <property type="match status" value="1"/>
</dbReference>